<evidence type="ECO:0000313" key="2">
    <source>
        <dbReference type="Proteomes" id="UP000752696"/>
    </source>
</evidence>
<feature type="non-terminal residue" evidence="1">
    <location>
        <position position="1"/>
    </location>
</feature>
<dbReference type="AlphaFoldDB" id="A0A6V7H9W2"/>
<organism evidence="1 2">
    <name type="scientific">Heterotrigona itama</name>
    <dbReference type="NCBI Taxonomy" id="395501"/>
    <lineage>
        <taxon>Eukaryota</taxon>
        <taxon>Metazoa</taxon>
        <taxon>Ecdysozoa</taxon>
        <taxon>Arthropoda</taxon>
        <taxon>Hexapoda</taxon>
        <taxon>Insecta</taxon>
        <taxon>Pterygota</taxon>
        <taxon>Neoptera</taxon>
        <taxon>Endopterygota</taxon>
        <taxon>Hymenoptera</taxon>
        <taxon>Apocrita</taxon>
        <taxon>Aculeata</taxon>
        <taxon>Apoidea</taxon>
        <taxon>Anthophila</taxon>
        <taxon>Apidae</taxon>
        <taxon>Heterotrigona</taxon>
    </lineage>
</organism>
<evidence type="ECO:0000313" key="1">
    <source>
        <dbReference type="EMBL" id="CAD1477027.1"/>
    </source>
</evidence>
<protein>
    <submittedName>
        <fullName evidence="1">Uncharacterized protein</fullName>
    </submittedName>
</protein>
<comment type="caution">
    <text evidence="1">The sequence shown here is derived from an EMBL/GenBank/DDBJ whole genome shotgun (WGS) entry which is preliminary data.</text>
</comment>
<sequence length="62" mass="7456">GKEVLARSICSITSTVTDTHIEIKRIPLWTIIITNKRNRRLFKMLEEFYRLEKYILHVIPTR</sequence>
<accession>A0A6V7H9W2</accession>
<reference evidence="1" key="1">
    <citation type="submission" date="2020-07" db="EMBL/GenBank/DDBJ databases">
        <authorList>
            <person name="Nazaruddin N."/>
        </authorList>
    </citation>
    <scope>NUCLEOTIDE SEQUENCE</scope>
</reference>
<dbReference type="EMBL" id="CAJDYZ010009771">
    <property type="protein sequence ID" value="CAD1477027.1"/>
    <property type="molecule type" value="Genomic_DNA"/>
</dbReference>
<proteinExistence type="predicted"/>
<keyword evidence="2" id="KW-1185">Reference proteome</keyword>
<gene>
    <name evidence="1" type="ORF">MHI_LOCUS705814</name>
</gene>
<feature type="non-terminal residue" evidence="1">
    <location>
        <position position="62"/>
    </location>
</feature>
<name>A0A6V7H9W2_9HYME</name>
<dbReference type="Proteomes" id="UP000752696">
    <property type="component" value="Unassembled WGS sequence"/>
</dbReference>